<gene>
    <name evidence="2" type="ORF">MNEG_14538</name>
</gene>
<dbReference type="GO" id="GO:0009317">
    <property type="term" value="C:acetyl-CoA carboxylase complex"/>
    <property type="evidence" value="ECO:0007669"/>
    <property type="project" value="InterPro"/>
</dbReference>
<dbReference type="GO" id="GO:0006633">
    <property type="term" value="P:fatty acid biosynthetic process"/>
    <property type="evidence" value="ECO:0007669"/>
    <property type="project" value="InterPro"/>
</dbReference>
<dbReference type="Proteomes" id="UP000054498">
    <property type="component" value="Unassembled WGS sequence"/>
</dbReference>
<dbReference type="KEGG" id="mng:MNEG_14538"/>
<dbReference type="EC" id="6.4.1.2" evidence="2"/>
<dbReference type="GO" id="GO:0016743">
    <property type="term" value="F:carboxyl- or carbamoyltransferase activity"/>
    <property type="evidence" value="ECO:0007669"/>
    <property type="project" value="InterPro"/>
</dbReference>
<dbReference type="PANTHER" id="PTHR42853">
    <property type="entry name" value="ACETYL-COENZYME A CARBOXYLASE CARBOXYL TRANSFERASE SUBUNIT ALPHA"/>
    <property type="match status" value="1"/>
</dbReference>
<proteinExistence type="predicted"/>
<comment type="pathway">
    <text evidence="1">Lipid metabolism; malonyl-CoA biosynthesis; malonyl-CoA from acetyl-CoA: step 1/1.</text>
</comment>
<evidence type="ECO:0000256" key="1">
    <source>
        <dbReference type="ARBA" id="ARBA00004956"/>
    </source>
</evidence>
<sequence length="124" mass="13545">MLHQRAAHRPCGTAPSRRINTQLRALGQAGKGGKDLQERGKAWLSTILTRFGPATDRATNITTLEFEKPLLELDKRIKEVRKVAEENGVDVSASIAELETRARQGSSVRLDGRALTSMSMACSS</sequence>
<dbReference type="UniPathway" id="UPA00655">
    <property type="reaction ID" value="UER00711"/>
</dbReference>
<dbReference type="RefSeq" id="XP_013892444.1">
    <property type="nucleotide sequence ID" value="XM_014036990.1"/>
</dbReference>
<accession>A0A0D2LNP6</accession>
<dbReference type="GeneID" id="25732110"/>
<keyword evidence="2" id="KW-0436">Ligase</keyword>
<organism evidence="2 3">
    <name type="scientific">Monoraphidium neglectum</name>
    <dbReference type="NCBI Taxonomy" id="145388"/>
    <lineage>
        <taxon>Eukaryota</taxon>
        <taxon>Viridiplantae</taxon>
        <taxon>Chlorophyta</taxon>
        <taxon>core chlorophytes</taxon>
        <taxon>Chlorophyceae</taxon>
        <taxon>CS clade</taxon>
        <taxon>Sphaeropleales</taxon>
        <taxon>Selenastraceae</taxon>
        <taxon>Monoraphidium</taxon>
    </lineage>
</organism>
<protein>
    <submittedName>
        <fullName evidence="2">Acetyl-CoA carboxylase carboxyltransferase subunit alpha</fullName>
        <ecNumber evidence="2">6.4.1.2</ecNumber>
    </submittedName>
</protein>
<dbReference type="InterPro" id="IPR001095">
    <property type="entry name" value="Acetyl_CoA_COase_a_su"/>
</dbReference>
<keyword evidence="3" id="KW-1185">Reference proteome</keyword>
<dbReference type="PANTHER" id="PTHR42853:SF3">
    <property type="entry name" value="ACETYL-COENZYME A CARBOXYLASE CARBOXYL TRANSFERASE SUBUNIT ALPHA, CHLOROPLASTIC"/>
    <property type="match status" value="1"/>
</dbReference>
<name>A0A0D2LNP6_9CHLO</name>
<reference evidence="2 3" key="1">
    <citation type="journal article" date="2013" name="BMC Genomics">
        <title>Reconstruction of the lipid metabolism for the microalga Monoraphidium neglectum from its genome sequence reveals characteristics suitable for biofuel production.</title>
        <authorList>
            <person name="Bogen C."/>
            <person name="Al-Dilaimi A."/>
            <person name="Albersmeier A."/>
            <person name="Wichmann J."/>
            <person name="Grundmann M."/>
            <person name="Rupp O."/>
            <person name="Lauersen K.J."/>
            <person name="Blifernez-Klassen O."/>
            <person name="Kalinowski J."/>
            <person name="Goesmann A."/>
            <person name="Mussgnug J.H."/>
            <person name="Kruse O."/>
        </authorList>
    </citation>
    <scope>NUCLEOTIDE SEQUENCE [LARGE SCALE GENOMIC DNA]</scope>
    <source>
        <strain evidence="2 3">SAG 48.87</strain>
    </source>
</reference>
<dbReference type="EMBL" id="KK104782">
    <property type="protein sequence ID" value="KIY93424.1"/>
    <property type="molecule type" value="Genomic_DNA"/>
</dbReference>
<evidence type="ECO:0000313" key="3">
    <source>
        <dbReference type="Proteomes" id="UP000054498"/>
    </source>
</evidence>
<dbReference type="OrthoDB" id="196847at2759"/>
<dbReference type="GO" id="GO:0003989">
    <property type="term" value="F:acetyl-CoA carboxylase activity"/>
    <property type="evidence" value="ECO:0007669"/>
    <property type="project" value="UniProtKB-EC"/>
</dbReference>
<dbReference type="STRING" id="145388.A0A0D2LNP6"/>
<dbReference type="Pfam" id="PF03255">
    <property type="entry name" value="ACCA"/>
    <property type="match status" value="1"/>
</dbReference>
<dbReference type="AlphaFoldDB" id="A0A0D2LNP6"/>
<evidence type="ECO:0000313" key="2">
    <source>
        <dbReference type="EMBL" id="KIY93424.1"/>
    </source>
</evidence>
<keyword evidence="2" id="KW-0808">Transferase</keyword>
<dbReference type="GO" id="GO:2001295">
    <property type="term" value="P:malonyl-CoA biosynthetic process"/>
    <property type="evidence" value="ECO:0007669"/>
    <property type="project" value="UniProtKB-UniPathway"/>
</dbReference>